<evidence type="ECO:0000313" key="7">
    <source>
        <dbReference type="EMBL" id="MBL0387438.1"/>
    </source>
</evidence>
<keyword evidence="8" id="KW-1185">Reference proteome</keyword>
<dbReference type="PANTHER" id="PTHR11645">
    <property type="entry name" value="PYRROLINE-5-CARBOXYLATE REDUCTASE"/>
    <property type="match status" value="1"/>
</dbReference>
<name>A0ABS1JAY6_9BACL</name>
<accession>A0ABS1JAY6</accession>
<proteinExistence type="inferred from homology"/>
<dbReference type="Gene3D" id="3.40.50.720">
    <property type="entry name" value="NAD(P)-binding Rossmann-like Domain"/>
    <property type="match status" value="1"/>
</dbReference>
<protein>
    <recommendedName>
        <fullName evidence="2 3">Pyrroline-5-carboxylate reductase</fullName>
        <shortName evidence="2">P5C reductase</shortName>
        <shortName evidence="2">P5CR</shortName>
        <ecNumber evidence="2 3">1.5.1.2</ecNumber>
    </recommendedName>
    <alternativeName>
        <fullName evidence="2">PCA reductase</fullName>
    </alternativeName>
</protein>
<keyword evidence="2 4" id="KW-0641">Proline biosynthesis</keyword>
<evidence type="ECO:0000256" key="3">
    <source>
        <dbReference type="NCBIfam" id="TIGR00112"/>
    </source>
</evidence>
<dbReference type="PANTHER" id="PTHR11645:SF49">
    <property type="entry name" value="PYRROLINE-5-CARBOXYLATE REDUCTASE 1"/>
    <property type="match status" value="1"/>
</dbReference>
<dbReference type="GO" id="GO:0004735">
    <property type="term" value="F:pyrroline-5-carboxylate reductase activity"/>
    <property type="evidence" value="ECO:0007669"/>
    <property type="project" value="UniProtKB-EC"/>
</dbReference>
<comment type="catalytic activity">
    <reaction evidence="2">
        <text>L-proline + NAD(+) = (S)-1-pyrroline-5-carboxylate + NADH + 2 H(+)</text>
        <dbReference type="Rhea" id="RHEA:14105"/>
        <dbReference type="ChEBI" id="CHEBI:15378"/>
        <dbReference type="ChEBI" id="CHEBI:17388"/>
        <dbReference type="ChEBI" id="CHEBI:57540"/>
        <dbReference type="ChEBI" id="CHEBI:57945"/>
        <dbReference type="ChEBI" id="CHEBI:60039"/>
        <dbReference type="EC" id="1.5.1.2"/>
    </reaction>
</comment>
<dbReference type="SUPFAM" id="SSF51735">
    <property type="entry name" value="NAD(P)-binding Rossmann-fold domains"/>
    <property type="match status" value="1"/>
</dbReference>
<sequence>MTERLLKDCNILLIGAGSIAKAMIRGLVAGHAVERERIFVTNRSRREQLLVLREMYGVQTVEDIWSEPHVIQAAQVVVLAVKPHDLLSVAAKLRPHLQEGTVLLSLAAGIGTQSMEAQVGPHIAVVRAMPNTACAVLASATAVCYGRHCTESSKDLASQVLSQLGEVSVVDEQEMDAVTGVSGSGPAYFYYMVEAMQLAAEGQGLSSEVARRLILQTLFGAGKMMQETGLDACELRRQVTSPNGTTMAGLQVFEKAGFQNVMHDVVNAATCRSREMGLELSRTE</sequence>
<keyword evidence="2 4" id="KW-0521">NADP</keyword>
<dbReference type="PROSITE" id="PS00521">
    <property type="entry name" value="P5CR"/>
    <property type="match status" value="1"/>
</dbReference>
<feature type="domain" description="Pyrroline-5-carboxylate reductase dimerisation" evidence="6">
    <location>
        <begin position="172"/>
        <end position="276"/>
    </location>
</feature>
<keyword evidence="2 4" id="KW-0028">Amino-acid biosynthesis</keyword>
<comment type="subcellular location">
    <subcellularLocation>
        <location evidence="2">Cytoplasm</location>
    </subcellularLocation>
</comment>
<feature type="domain" description="Pyrroline-5-carboxylate reductase catalytic N-terminal" evidence="5">
    <location>
        <begin position="11"/>
        <end position="109"/>
    </location>
</feature>
<keyword evidence="2 4" id="KW-0560">Oxidoreductase</keyword>
<dbReference type="Gene3D" id="1.10.3730.10">
    <property type="entry name" value="ProC C-terminal domain-like"/>
    <property type="match status" value="1"/>
</dbReference>
<dbReference type="PIRSF" id="PIRSF000193">
    <property type="entry name" value="Pyrrol-5-carb_rd"/>
    <property type="match status" value="1"/>
</dbReference>
<dbReference type="InterPro" id="IPR029036">
    <property type="entry name" value="P5CR_dimer"/>
</dbReference>
<evidence type="ECO:0000256" key="4">
    <source>
        <dbReference type="RuleBase" id="RU003903"/>
    </source>
</evidence>
<keyword evidence="2" id="KW-0963">Cytoplasm</keyword>
<dbReference type="InterPro" id="IPR028939">
    <property type="entry name" value="P5C_Rdtase_cat_N"/>
</dbReference>
<dbReference type="NCBIfam" id="TIGR00112">
    <property type="entry name" value="proC"/>
    <property type="match status" value="1"/>
</dbReference>
<dbReference type="Pfam" id="PF14748">
    <property type="entry name" value="P5CR_dimer"/>
    <property type="match status" value="1"/>
</dbReference>
<comment type="function">
    <text evidence="2">Catalyzes the reduction of 1-pyrroline-5-carboxylate (PCA) to L-proline.</text>
</comment>
<dbReference type="EMBL" id="JAEQNB010000003">
    <property type="protein sequence ID" value="MBL0387438.1"/>
    <property type="molecule type" value="Genomic_DNA"/>
</dbReference>
<dbReference type="InterPro" id="IPR000304">
    <property type="entry name" value="Pyrroline-COOH_reductase"/>
</dbReference>
<comment type="catalytic activity">
    <reaction evidence="2 4">
        <text>L-proline + NADP(+) = (S)-1-pyrroline-5-carboxylate + NADPH + 2 H(+)</text>
        <dbReference type="Rhea" id="RHEA:14109"/>
        <dbReference type="ChEBI" id="CHEBI:15378"/>
        <dbReference type="ChEBI" id="CHEBI:17388"/>
        <dbReference type="ChEBI" id="CHEBI:57783"/>
        <dbReference type="ChEBI" id="CHEBI:58349"/>
        <dbReference type="ChEBI" id="CHEBI:60039"/>
        <dbReference type="EC" id="1.5.1.2"/>
    </reaction>
</comment>
<dbReference type="Proteomes" id="UP000602284">
    <property type="component" value="Unassembled WGS sequence"/>
</dbReference>
<organism evidence="7 8">
    <name type="scientific">Tumebacillus amylolyticus</name>
    <dbReference type="NCBI Taxonomy" id="2801339"/>
    <lineage>
        <taxon>Bacteria</taxon>
        <taxon>Bacillati</taxon>
        <taxon>Bacillota</taxon>
        <taxon>Bacilli</taxon>
        <taxon>Bacillales</taxon>
        <taxon>Alicyclobacillaceae</taxon>
        <taxon>Tumebacillus</taxon>
    </lineage>
</organism>
<dbReference type="EC" id="1.5.1.2" evidence="2 3"/>
<evidence type="ECO:0000313" key="8">
    <source>
        <dbReference type="Proteomes" id="UP000602284"/>
    </source>
</evidence>
<dbReference type="HAMAP" id="MF_01925">
    <property type="entry name" value="P5C_reductase"/>
    <property type="match status" value="1"/>
</dbReference>
<evidence type="ECO:0000259" key="5">
    <source>
        <dbReference type="Pfam" id="PF03807"/>
    </source>
</evidence>
<dbReference type="InterPro" id="IPR053790">
    <property type="entry name" value="P5CR-like_CS"/>
</dbReference>
<evidence type="ECO:0000256" key="2">
    <source>
        <dbReference type="HAMAP-Rule" id="MF_01925"/>
    </source>
</evidence>
<dbReference type="InterPro" id="IPR008927">
    <property type="entry name" value="6-PGluconate_DH-like_C_sf"/>
</dbReference>
<evidence type="ECO:0000259" key="6">
    <source>
        <dbReference type="Pfam" id="PF14748"/>
    </source>
</evidence>
<dbReference type="Pfam" id="PF03807">
    <property type="entry name" value="F420_oxidored"/>
    <property type="match status" value="1"/>
</dbReference>
<dbReference type="InterPro" id="IPR036291">
    <property type="entry name" value="NAD(P)-bd_dom_sf"/>
</dbReference>
<dbReference type="SUPFAM" id="SSF48179">
    <property type="entry name" value="6-phosphogluconate dehydrogenase C-terminal domain-like"/>
    <property type="match status" value="1"/>
</dbReference>
<reference evidence="7 8" key="1">
    <citation type="submission" date="2021-01" db="EMBL/GenBank/DDBJ databases">
        <title>Tumebacillus sp. strain ITR2 16S ribosomal RNA gene Genome sequencing and assembly.</title>
        <authorList>
            <person name="Kang M."/>
        </authorList>
    </citation>
    <scope>NUCLEOTIDE SEQUENCE [LARGE SCALE GENOMIC DNA]</scope>
    <source>
        <strain evidence="7 8">ITR2</strain>
    </source>
</reference>
<comment type="pathway">
    <text evidence="2 4">Amino-acid biosynthesis; L-proline biosynthesis; L-proline from L-glutamate 5-semialdehyde: step 1/1.</text>
</comment>
<comment type="caution">
    <text evidence="7">The sequence shown here is derived from an EMBL/GenBank/DDBJ whole genome shotgun (WGS) entry which is preliminary data.</text>
</comment>
<dbReference type="RefSeq" id="WP_201635422.1">
    <property type="nucleotide sequence ID" value="NZ_JAEQNB010000003.1"/>
</dbReference>
<comment type="similarity">
    <text evidence="1 2 4">Belongs to the pyrroline-5-carboxylate reductase family.</text>
</comment>
<gene>
    <name evidence="2" type="primary">proC</name>
    <name evidence="7" type="ORF">JJB07_12315</name>
</gene>
<evidence type="ECO:0000256" key="1">
    <source>
        <dbReference type="ARBA" id="ARBA00005525"/>
    </source>
</evidence>